<evidence type="ECO:0000313" key="3">
    <source>
        <dbReference type="EMBL" id="KAA6331556.1"/>
    </source>
</evidence>
<dbReference type="AlphaFoldDB" id="A0A5J4RC20"/>
<protein>
    <recommendedName>
        <fullName evidence="4">SPOR domain-containing protein</fullName>
    </recommendedName>
</protein>
<organism evidence="3">
    <name type="scientific">termite gut metagenome</name>
    <dbReference type="NCBI Taxonomy" id="433724"/>
    <lineage>
        <taxon>unclassified sequences</taxon>
        <taxon>metagenomes</taxon>
        <taxon>organismal metagenomes</taxon>
    </lineage>
</organism>
<comment type="caution">
    <text evidence="3">The sequence shown here is derived from an EMBL/GenBank/DDBJ whole genome shotgun (WGS) entry which is preliminary data.</text>
</comment>
<dbReference type="InterPro" id="IPR041268">
    <property type="entry name" value="HU-CCDC81_bac_2"/>
</dbReference>
<evidence type="ECO:0000259" key="1">
    <source>
        <dbReference type="Pfam" id="PF18174"/>
    </source>
</evidence>
<dbReference type="Pfam" id="PF18175">
    <property type="entry name" value="HU-CCDC81_bac_2"/>
    <property type="match status" value="1"/>
</dbReference>
<gene>
    <name evidence="3" type="ORF">EZS27_019843</name>
</gene>
<reference evidence="3" key="1">
    <citation type="submission" date="2019-03" db="EMBL/GenBank/DDBJ databases">
        <title>Single cell metagenomics reveals metabolic interactions within the superorganism composed of flagellate Streblomastix strix and complex community of Bacteroidetes bacteria on its surface.</title>
        <authorList>
            <person name="Treitli S.C."/>
            <person name="Kolisko M."/>
            <person name="Husnik F."/>
            <person name="Keeling P."/>
            <person name="Hampl V."/>
        </authorList>
    </citation>
    <scope>NUCLEOTIDE SEQUENCE</scope>
    <source>
        <strain evidence="3">STM</strain>
    </source>
</reference>
<accession>A0A5J4RC20</accession>
<dbReference type="InterPro" id="IPR040495">
    <property type="entry name" value="HU-CCDC81_bac_1"/>
</dbReference>
<evidence type="ECO:0000259" key="2">
    <source>
        <dbReference type="Pfam" id="PF18175"/>
    </source>
</evidence>
<proteinExistence type="predicted"/>
<sequence>MGELAHHIEILLLENECVVVPDFGGFMTYYAPARRIEAEEIFFPPVRIVGFNPKLKMNDGLLVQSYAKKHNVSFSNAGEIVKKEVEELVSCLREKGKVDLPNVGEIRCGLYNTYEFIPYDNKVATPYLFGLEPFEIKELSELDTKSKRKEEGKGILSPFFRYAVAITAGVFFSLFFFPSVENTTVDEKNYAQLFCSDIFKRPHAHPPVIKPIEEGIMSNKTVTEQKAPEPVKEEIKGIKKATTATYRPAVLSKEKKTTVKKVGRYHIITSLAGNSQSVQKNLMILKREGCSDARIIKIKGVECVSAMSFSTIEDAYRKLLLLRRKKSCEGAWIMAVQQ</sequence>
<name>A0A5J4RC20_9ZZZZ</name>
<dbReference type="Pfam" id="PF18174">
    <property type="entry name" value="HU-CCDC81_bac_1"/>
    <property type="match status" value="1"/>
</dbReference>
<evidence type="ECO:0008006" key="4">
    <source>
        <dbReference type="Google" id="ProtNLM"/>
    </source>
</evidence>
<dbReference type="EMBL" id="SNRY01001356">
    <property type="protein sequence ID" value="KAA6331556.1"/>
    <property type="molecule type" value="Genomic_DNA"/>
</dbReference>
<feature type="domain" description="CCDC81-like prokaryotic HU" evidence="1">
    <location>
        <begin position="1"/>
        <end position="59"/>
    </location>
</feature>
<feature type="domain" description="CCDC81-like prokaryotic HU" evidence="2">
    <location>
        <begin position="60"/>
        <end position="129"/>
    </location>
</feature>